<keyword evidence="2" id="KW-0413">Isomerase</keyword>
<dbReference type="Proteomes" id="UP000288127">
    <property type="component" value="Unassembled WGS sequence"/>
</dbReference>
<dbReference type="Pfam" id="PF05523">
    <property type="entry name" value="FdtA"/>
    <property type="match status" value="1"/>
</dbReference>
<reference evidence="3" key="1">
    <citation type="journal article" date="2018" name="Front. Microbiol.">
        <title>Genome-Based Analysis Reveals the Taxonomy and Diversity of the Family Idiomarinaceae.</title>
        <authorList>
            <person name="Liu Y."/>
            <person name="Lai Q."/>
            <person name="Shao Z."/>
        </authorList>
    </citation>
    <scope>NUCLEOTIDE SEQUENCE [LARGE SCALE GENOMIC DNA]</scope>
    <source>
        <strain evidence="3">PIM1</strain>
    </source>
</reference>
<dbReference type="AlphaFoldDB" id="A0A432YFA7"/>
<feature type="domain" description="Sugar 3,4-ketoisomerase QdtA cupin" evidence="1">
    <location>
        <begin position="6"/>
        <end position="132"/>
    </location>
</feature>
<dbReference type="OrthoDB" id="9800846at2"/>
<dbReference type="RefSeq" id="WP_126759400.1">
    <property type="nucleotide sequence ID" value="NZ_PIPZ01000002.1"/>
</dbReference>
<evidence type="ECO:0000259" key="1">
    <source>
        <dbReference type="Pfam" id="PF05523"/>
    </source>
</evidence>
<sequence length="137" mass="16022">MEPLIKTFDFDLVGDERGFLVALEENKNIPFSIKRVYFMTGMNPDTPRGFHAHKQLEQVAICVAGKCRFVLDDGFRKESYELNEINKGLYIGDMVWREMHDFSEDCVLLVLASEQFDEADYIRDYEEFLTIRRGEHG</sequence>
<comment type="caution">
    <text evidence="2">The sequence shown here is derived from an EMBL/GenBank/DDBJ whole genome shotgun (WGS) entry which is preliminary data.</text>
</comment>
<dbReference type="CDD" id="cd20292">
    <property type="entry name" value="cupin_QdtA-like"/>
    <property type="match status" value="1"/>
</dbReference>
<dbReference type="InterPro" id="IPR008894">
    <property type="entry name" value="QdtA_cupin_dom"/>
</dbReference>
<dbReference type="InterPro" id="IPR011051">
    <property type="entry name" value="RmlC_Cupin_sf"/>
</dbReference>
<keyword evidence="3" id="KW-1185">Reference proteome</keyword>
<accession>A0A432YFA7</accession>
<dbReference type="InterPro" id="IPR014710">
    <property type="entry name" value="RmlC-like_jellyroll"/>
</dbReference>
<evidence type="ECO:0000313" key="3">
    <source>
        <dbReference type="Proteomes" id="UP000288127"/>
    </source>
</evidence>
<organism evidence="2 3">
    <name type="scientific">Pseudidiomarina marina</name>
    <dbReference type="NCBI Taxonomy" id="502366"/>
    <lineage>
        <taxon>Bacteria</taxon>
        <taxon>Pseudomonadati</taxon>
        <taxon>Pseudomonadota</taxon>
        <taxon>Gammaproteobacteria</taxon>
        <taxon>Alteromonadales</taxon>
        <taxon>Idiomarinaceae</taxon>
        <taxon>Pseudidiomarina</taxon>
    </lineage>
</organism>
<dbReference type="SUPFAM" id="SSF51182">
    <property type="entry name" value="RmlC-like cupins"/>
    <property type="match status" value="1"/>
</dbReference>
<evidence type="ECO:0000313" key="2">
    <source>
        <dbReference type="EMBL" id="RUO59629.1"/>
    </source>
</evidence>
<proteinExistence type="predicted"/>
<dbReference type="EMBL" id="PIPZ01000002">
    <property type="protein sequence ID" value="RUO59629.1"/>
    <property type="molecule type" value="Genomic_DNA"/>
</dbReference>
<gene>
    <name evidence="2" type="ORF">CWI76_05695</name>
</gene>
<dbReference type="GO" id="GO:0016853">
    <property type="term" value="F:isomerase activity"/>
    <property type="evidence" value="ECO:0007669"/>
    <property type="project" value="UniProtKB-KW"/>
</dbReference>
<dbReference type="Gene3D" id="2.60.120.10">
    <property type="entry name" value="Jelly Rolls"/>
    <property type="match status" value="1"/>
</dbReference>
<protein>
    <submittedName>
        <fullName evidence="2">dTDP-6-deoxy-3,4-keto-hexulose isomerase</fullName>
    </submittedName>
</protein>
<name>A0A432YFA7_9GAMM</name>